<gene>
    <name evidence="2" type="ORF">LEM8419_00885</name>
</gene>
<evidence type="ECO:0000313" key="3">
    <source>
        <dbReference type="Proteomes" id="UP000837803"/>
    </source>
</evidence>
<dbReference type="PANTHER" id="PTHR35519">
    <property type="entry name" value="MEMBRANE PROTEINS"/>
    <property type="match status" value="1"/>
</dbReference>
<name>A0ABN8F626_9BACT</name>
<accession>A0ABN8F626</accession>
<comment type="caution">
    <text evidence="2">The sequence shown here is derived from an EMBL/GenBank/DDBJ whole genome shotgun (WGS) entry which is preliminary data.</text>
</comment>
<keyword evidence="3" id="KW-1185">Reference proteome</keyword>
<feature type="transmembrane region" description="Helical" evidence="1">
    <location>
        <begin position="130"/>
        <end position="153"/>
    </location>
</feature>
<dbReference type="EMBL" id="CAKLPZ010000001">
    <property type="protein sequence ID" value="CAH0999585.1"/>
    <property type="molecule type" value="Genomic_DNA"/>
</dbReference>
<keyword evidence="1" id="KW-1133">Transmembrane helix</keyword>
<keyword evidence="1" id="KW-0472">Membrane</keyword>
<evidence type="ECO:0000256" key="1">
    <source>
        <dbReference type="SAM" id="Phobius"/>
    </source>
</evidence>
<reference evidence="2" key="1">
    <citation type="submission" date="2021-12" db="EMBL/GenBank/DDBJ databases">
        <authorList>
            <person name="Rodrigo-Torres L."/>
            <person name="Arahal R. D."/>
            <person name="Lucena T."/>
        </authorList>
    </citation>
    <scope>NUCLEOTIDE SEQUENCE</scope>
    <source>
        <strain evidence="2">CECT 8419</strain>
    </source>
</reference>
<sequence length="163" mass="18006">MHTPDHPILTEKQRSIPQLRWVDTFSRVLDTKFRIPGTGVRFGLDFILGLVPGAGDILSLGMSGTLVATMAKNGASPLLVARMMVNVILDAFVGSIPVLGNIFDLVYKANYRNAELMREYYEEGKHTGSVWPVVLAVIGSILLMMILLVYVTVQIFQFLIGLL</sequence>
<evidence type="ECO:0008006" key="4">
    <source>
        <dbReference type="Google" id="ProtNLM"/>
    </source>
</evidence>
<dbReference type="InterPro" id="IPR025187">
    <property type="entry name" value="DUF4112"/>
</dbReference>
<dbReference type="PANTHER" id="PTHR35519:SF2">
    <property type="entry name" value="PH DOMAIN PROTEIN"/>
    <property type="match status" value="1"/>
</dbReference>
<keyword evidence="1" id="KW-0812">Transmembrane</keyword>
<proteinExistence type="predicted"/>
<organism evidence="2 3">
    <name type="scientific">Neolewinella maritima</name>
    <dbReference type="NCBI Taxonomy" id="1383882"/>
    <lineage>
        <taxon>Bacteria</taxon>
        <taxon>Pseudomonadati</taxon>
        <taxon>Bacteroidota</taxon>
        <taxon>Saprospiria</taxon>
        <taxon>Saprospirales</taxon>
        <taxon>Lewinellaceae</taxon>
        <taxon>Neolewinella</taxon>
    </lineage>
</organism>
<feature type="transmembrane region" description="Helical" evidence="1">
    <location>
        <begin position="46"/>
        <end position="71"/>
    </location>
</feature>
<evidence type="ECO:0000313" key="2">
    <source>
        <dbReference type="EMBL" id="CAH0999585.1"/>
    </source>
</evidence>
<protein>
    <recommendedName>
        <fullName evidence="4">DUF4112 domain-containing protein</fullName>
    </recommendedName>
</protein>
<feature type="transmembrane region" description="Helical" evidence="1">
    <location>
        <begin position="83"/>
        <end position="103"/>
    </location>
</feature>
<dbReference type="RefSeq" id="WP_238749769.1">
    <property type="nucleotide sequence ID" value="NZ_CAKLPZ010000001.1"/>
</dbReference>
<dbReference type="Pfam" id="PF13430">
    <property type="entry name" value="DUF4112"/>
    <property type="match status" value="1"/>
</dbReference>
<dbReference type="Proteomes" id="UP000837803">
    <property type="component" value="Unassembled WGS sequence"/>
</dbReference>